<evidence type="ECO:0000256" key="1">
    <source>
        <dbReference type="ARBA" id="ARBA00022737"/>
    </source>
</evidence>
<evidence type="ECO:0000256" key="3">
    <source>
        <dbReference type="PROSITE-ProRule" id="PRU00023"/>
    </source>
</evidence>
<evidence type="ECO:0000313" key="4">
    <source>
        <dbReference type="Proteomes" id="UP000694888"/>
    </source>
</evidence>
<proteinExistence type="predicted"/>
<keyword evidence="4" id="KW-1185">Reference proteome</keyword>
<protein>
    <submittedName>
        <fullName evidence="5">Serine/threonine-protein phosphatase 6 regulatory ankyrin repeat subunit A</fullName>
    </submittedName>
</protein>
<keyword evidence="2 3" id="KW-0040">ANK repeat</keyword>
<dbReference type="InterPro" id="IPR036770">
    <property type="entry name" value="Ankyrin_rpt-contain_sf"/>
</dbReference>
<evidence type="ECO:0000256" key="2">
    <source>
        <dbReference type="ARBA" id="ARBA00023043"/>
    </source>
</evidence>
<feature type="repeat" description="ANK" evidence="3">
    <location>
        <begin position="1"/>
        <end position="31"/>
    </location>
</feature>
<dbReference type="PROSITE" id="PS50088">
    <property type="entry name" value="ANK_REPEAT"/>
    <property type="match status" value="2"/>
</dbReference>
<dbReference type="Pfam" id="PF00023">
    <property type="entry name" value="Ank"/>
    <property type="match status" value="1"/>
</dbReference>
<dbReference type="InterPro" id="IPR002110">
    <property type="entry name" value="Ankyrin_rpt"/>
</dbReference>
<dbReference type="Proteomes" id="UP000694888">
    <property type="component" value="Unplaced"/>
</dbReference>
<dbReference type="Gene3D" id="1.25.40.20">
    <property type="entry name" value="Ankyrin repeat-containing domain"/>
    <property type="match status" value="2"/>
</dbReference>
<dbReference type="SMART" id="SM00248">
    <property type="entry name" value="ANK"/>
    <property type="match status" value="7"/>
</dbReference>
<evidence type="ECO:0000313" key="5">
    <source>
        <dbReference type="RefSeq" id="XP_005097665.3"/>
    </source>
</evidence>
<dbReference type="GeneID" id="101845769"/>
<gene>
    <name evidence="5" type="primary">LOC101845769</name>
</gene>
<keyword evidence="1" id="KW-0677">Repeat</keyword>
<reference evidence="5" key="1">
    <citation type="submission" date="2025-08" db="UniProtKB">
        <authorList>
            <consortium name="RefSeq"/>
        </authorList>
    </citation>
    <scope>IDENTIFICATION</scope>
</reference>
<dbReference type="RefSeq" id="XP_005097665.3">
    <property type="nucleotide sequence ID" value="XM_005097608.3"/>
</dbReference>
<dbReference type="PANTHER" id="PTHR24198:SF165">
    <property type="entry name" value="ANKYRIN REPEAT-CONTAINING PROTEIN-RELATED"/>
    <property type="match status" value="1"/>
</dbReference>
<dbReference type="Pfam" id="PF12796">
    <property type="entry name" value="Ank_2"/>
    <property type="match status" value="2"/>
</dbReference>
<dbReference type="SUPFAM" id="SSF48403">
    <property type="entry name" value="Ankyrin repeat"/>
    <property type="match status" value="2"/>
</dbReference>
<sequence>MTSFMLAVNRRSFDNARLLVEAGADADAVDELDVTALMLAAANNETDVIRELVTHLGAEVNRENSIGLTALGVAAACCNVVSLKELLELGADVKKICSQSSPVGESVLHVCSRCRGQDTMESAKCVEVLISYGAGDIINKLDSLGRSPLARAAMNENFECASALIKYGADVDAQDHQGKSVLMYAVETRDPLPIVTLLVNSGAQSHKRMVSTDTSDLTRYSTALTLAVKKGHTALVKYLLSCGCRASHGVHTAVFQGRTELIDLLITSGSACPEKVRINPPALLGGRQLHVSDMCPQLSPLATALLCGQTGTARLLVDNFFLTSDDLLTVVSDVTSLCPSGLPAGVGEFMSQLTNQPRSLLFLAFLCVSCRLGFEPDRKEKVESLAVPTLLKRKLLFQS</sequence>
<dbReference type="PROSITE" id="PS50297">
    <property type="entry name" value="ANK_REP_REGION"/>
    <property type="match status" value="1"/>
</dbReference>
<dbReference type="PANTHER" id="PTHR24198">
    <property type="entry name" value="ANKYRIN REPEAT AND PROTEIN KINASE DOMAIN-CONTAINING PROTEIN"/>
    <property type="match status" value="1"/>
</dbReference>
<name>A0ABM0JN89_APLCA</name>
<accession>A0ABM0JN89</accession>
<organism evidence="4 5">
    <name type="scientific">Aplysia californica</name>
    <name type="common">California sea hare</name>
    <dbReference type="NCBI Taxonomy" id="6500"/>
    <lineage>
        <taxon>Eukaryota</taxon>
        <taxon>Metazoa</taxon>
        <taxon>Spiralia</taxon>
        <taxon>Lophotrochozoa</taxon>
        <taxon>Mollusca</taxon>
        <taxon>Gastropoda</taxon>
        <taxon>Heterobranchia</taxon>
        <taxon>Euthyneura</taxon>
        <taxon>Tectipleura</taxon>
        <taxon>Aplysiida</taxon>
        <taxon>Aplysioidea</taxon>
        <taxon>Aplysiidae</taxon>
        <taxon>Aplysia</taxon>
    </lineage>
</organism>
<feature type="repeat" description="ANK" evidence="3">
    <location>
        <begin position="144"/>
        <end position="176"/>
    </location>
</feature>